<dbReference type="GO" id="GO:0016887">
    <property type="term" value="F:ATP hydrolysis activity"/>
    <property type="evidence" value="ECO:0007669"/>
    <property type="project" value="InterPro"/>
</dbReference>
<dbReference type="InParanoid" id="Q6CCR3"/>
<proteinExistence type="inferred from homology"/>
<dbReference type="VEuPathDB" id="FungiDB:YALI0_C07260g"/>
<name>Q6CCR3_YARLI</name>
<evidence type="ECO:0000256" key="1">
    <source>
        <dbReference type="ARBA" id="ARBA00006082"/>
    </source>
</evidence>
<dbReference type="InterPro" id="IPR037198">
    <property type="entry name" value="MutL_C_sf"/>
</dbReference>
<dbReference type="OrthoDB" id="429932at2759"/>
<dbReference type="GO" id="GO:0006298">
    <property type="term" value="P:mismatch repair"/>
    <property type="evidence" value="ECO:0007669"/>
    <property type="project" value="InterPro"/>
</dbReference>
<organism evidence="4 5">
    <name type="scientific">Yarrowia lipolytica (strain CLIB 122 / E 150)</name>
    <name type="common">Yeast</name>
    <name type="synonym">Candida lipolytica</name>
    <dbReference type="NCBI Taxonomy" id="284591"/>
    <lineage>
        <taxon>Eukaryota</taxon>
        <taxon>Fungi</taxon>
        <taxon>Dikarya</taxon>
        <taxon>Ascomycota</taxon>
        <taxon>Saccharomycotina</taxon>
        <taxon>Dipodascomycetes</taxon>
        <taxon>Dipodascales</taxon>
        <taxon>Dipodascales incertae sedis</taxon>
        <taxon>Yarrowia</taxon>
    </lineage>
</organism>
<reference evidence="4 5" key="1">
    <citation type="journal article" date="2004" name="Nature">
        <title>Genome evolution in yeasts.</title>
        <authorList>
            <consortium name="Genolevures"/>
            <person name="Dujon B."/>
            <person name="Sherman D."/>
            <person name="Fischer G."/>
            <person name="Durrens P."/>
            <person name="Casaregola S."/>
            <person name="Lafontaine I."/>
            <person name="de Montigny J."/>
            <person name="Marck C."/>
            <person name="Neuveglise C."/>
            <person name="Talla E."/>
            <person name="Goffard N."/>
            <person name="Frangeul L."/>
            <person name="Aigle M."/>
            <person name="Anthouard V."/>
            <person name="Babour A."/>
            <person name="Barbe V."/>
            <person name="Barnay S."/>
            <person name="Blanchin S."/>
            <person name="Beckerich J.M."/>
            <person name="Beyne E."/>
            <person name="Bleykasten C."/>
            <person name="Boisrame A."/>
            <person name="Boyer J."/>
            <person name="Cattolico L."/>
            <person name="Confanioleri F."/>
            <person name="de Daruvar A."/>
            <person name="Despons L."/>
            <person name="Fabre E."/>
            <person name="Fairhead C."/>
            <person name="Ferry-Dumazet H."/>
            <person name="Groppi A."/>
            <person name="Hantraye F."/>
            <person name="Hennequin C."/>
            <person name="Jauniaux N."/>
            <person name="Joyet P."/>
            <person name="Kachouri R."/>
            <person name="Kerrest A."/>
            <person name="Koszul R."/>
            <person name="Lemaire M."/>
            <person name="Lesur I."/>
            <person name="Ma L."/>
            <person name="Muller H."/>
            <person name="Nicaud J.M."/>
            <person name="Nikolski M."/>
            <person name="Oztas S."/>
            <person name="Ozier-Kalogeropoulos O."/>
            <person name="Pellenz S."/>
            <person name="Potier S."/>
            <person name="Richard G.F."/>
            <person name="Straub M.L."/>
            <person name="Suleau A."/>
            <person name="Swennene D."/>
            <person name="Tekaia F."/>
            <person name="Wesolowski-Louvel M."/>
            <person name="Westhof E."/>
            <person name="Wirth B."/>
            <person name="Zeniou-Meyer M."/>
            <person name="Zivanovic I."/>
            <person name="Bolotin-Fukuhara M."/>
            <person name="Thierry A."/>
            <person name="Bouchier C."/>
            <person name="Caudron B."/>
            <person name="Scarpelli C."/>
            <person name="Gaillardin C."/>
            <person name="Weissenbach J."/>
            <person name="Wincker P."/>
            <person name="Souciet J.L."/>
        </authorList>
    </citation>
    <scope>NUCLEOTIDE SEQUENCE [LARGE SCALE GENOMIC DNA]</scope>
    <source>
        <strain evidence="5">CLIB 122 / E 150</strain>
    </source>
</reference>
<sequence>MIRRIPDESRDIIAGSMYNRAEFICGLLNNSITRGARHVTISVLPQLGFTVQDNGKSMTDMRHTPAALDLLGSVAVVTVESHDQHLTLQGHVRSIKIRDGPSSSEGTLITCSSLFYNIPVKRKYALQQRDYDQVIFGVWVELLRFPSVHVTLVSSNQVKLELVPSDSIVDRCMDMLEYYKCFGRRVELGRSQDQELLFGLPEMAITGAVGARGNGVKTVQILLYNGSPTSLKRVEKCLDRFNYVLLVDSYAQEGLSQELVVLELVEEWLSSNERGHKRSKSVESVSRPRKAVRMRSEGGDVADSVVNMDQNTIVSFSGGFECAGTSRGESSTTTNTTLTRFSEFKTISQLEKRFVLILAQLKSPTLICVDQHAADERILTDKITSDLIRDAENDVSQTAEIVPLHLSLNMKHLLKHQTVLNKWGFRFEGGYLNHVPHLAREMDPYQLDMGIKEYLETLENGGSDRAVPALLQQLVASFACRNAIKFGDELTLEECHTMVENLLKTKLPFQCAHGRPSMVPLALI</sequence>
<dbReference type="PANTHER" id="PTHR10073">
    <property type="entry name" value="DNA MISMATCH REPAIR PROTEIN MLH, PMS, MUTL"/>
    <property type="match status" value="1"/>
</dbReference>
<dbReference type="Gene3D" id="3.30.1370.100">
    <property type="entry name" value="MutL, C-terminal domain, regulatory subdomain"/>
    <property type="match status" value="1"/>
</dbReference>
<dbReference type="InterPro" id="IPR014790">
    <property type="entry name" value="MutL_C"/>
</dbReference>
<dbReference type="PANTHER" id="PTHR10073:SF47">
    <property type="entry name" value="DNA MISMATCH REPAIR PROTEIN MLH3"/>
    <property type="match status" value="1"/>
</dbReference>
<feature type="region of interest" description="Disordered" evidence="2">
    <location>
        <begin position="276"/>
        <end position="298"/>
    </location>
</feature>
<evidence type="ECO:0000259" key="3">
    <source>
        <dbReference type="SMART" id="SM00853"/>
    </source>
</evidence>
<dbReference type="InterPro" id="IPR038973">
    <property type="entry name" value="MutL/Mlh/Pms-like"/>
</dbReference>
<dbReference type="STRING" id="284591.Q6CCR3"/>
<dbReference type="Proteomes" id="UP000001300">
    <property type="component" value="Chromosome C"/>
</dbReference>
<comment type="similarity">
    <text evidence="1">Belongs to the DNA mismatch repair MutL/HexB family.</text>
</comment>
<dbReference type="AlphaFoldDB" id="Q6CCR3"/>
<dbReference type="SUPFAM" id="SSF118116">
    <property type="entry name" value="DNA mismatch repair protein MutL"/>
    <property type="match status" value="1"/>
</dbReference>
<dbReference type="HOGENOM" id="CLU_519924_0_0_1"/>
<dbReference type="InterPro" id="IPR042120">
    <property type="entry name" value="MutL_C_dimsub"/>
</dbReference>
<protein>
    <submittedName>
        <fullName evidence="4">YALI0C07260p</fullName>
    </submittedName>
</protein>
<accession>Q6CCR3</accession>
<evidence type="ECO:0000256" key="2">
    <source>
        <dbReference type="SAM" id="MobiDB-lite"/>
    </source>
</evidence>
<dbReference type="InterPro" id="IPR036890">
    <property type="entry name" value="HATPase_C_sf"/>
</dbReference>
<dbReference type="Pfam" id="PF08676">
    <property type="entry name" value="MutL_C"/>
    <property type="match status" value="1"/>
</dbReference>
<evidence type="ECO:0000313" key="5">
    <source>
        <dbReference type="Proteomes" id="UP000001300"/>
    </source>
</evidence>
<dbReference type="Gene3D" id="3.30.1540.20">
    <property type="entry name" value="MutL, C-terminal domain, dimerisation subdomain"/>
    <property type="match status" value="1"/>
</dbReference>
<evidence type="ECO:0000313" key="4">
    <source>
        <dbReference type="EMBL" id="CAG81852.1"/>
    </source>
</evidence>
<gene>
    <name evidence="4" type="ORF">YALI0_C07260g</name>
</gene>
<dbReference type="InterPro" id="IPR042121">
    <property type="entry name" value="MutL_C_regsub"/>
</dbReference>
<keyword evidence="5" id="KW-1185">Reference proteome</keyword>
<dbReference type="GO" id="GO:0005524">
    <property type="term" value="F:ATP binding"/>
    <property type="evidence" value="ECO:0007669"/>
    <property type="project" value="InterPro"/>
</dbReference>
<dbReference type="EMBL" id="CR382129">
    <property type="protein sequence ID" value="CAG81852.1"/>
    <property type="molecule type" value="Genomic_DNA"/>
</dbReference>
<dbReference type="SUPFAM" id="SSF55874">
    <property type="entry name" value="ATPase domain of HSP90 chaperone/DNA topoisomerase II/histidine kinase"/>
    <property type="match status" value="1"/>
</dbReference>
<feature type="domain" description="MutL C-terminal dimerisation" evidence="3">
    <location>
        <begin position="346"/>
        <end position="490"/>
    </location>
</feature>
<dbReference type="GO" id="GO:0032300">
    <property type="term" value="C:mismatch repair complex"/>
    <property type="evidence" value="ECO:0007669"/>
    <property type="project" value="InterPro"/>
</dbReference>
<dbReference type="GO" id="GO:0140664">
    <property type="term" value="F:ATP-dependent DNA damage sensor activity"/>
    <property type="evidence" value="ECO:0007669"/>
    <property type="project" value="InterPro"/>
</dbReference>
<dbReference type="SMART" id="SM00853">
    <property type="entry name" value="MutL_C"/>
    <property type="match status" value="1"/>
</dbReference>